<evidence type="ECO:0000313" key="3">
    <source>
        <dbReference type="Proteomes" id="UP000257109"/>
    </source>
</evidence>
<evidence type="ECO:0000313" key="2">
    <source>
        <dbReference type="EMBL" id="RDX67461.1"/>
    </source>
</evidence>
<gene>
    <name evidence="2" type="ORF">CR513_53665</name>
</gene>
<feature type="domain" description="Reverse transcriptase Ty1/copia-type" evidence="1">
    <location>
        <begin position="9"/>
        <end position="62"/>
    </location>
</feature>
<dbReference type="STRING" id="157652.A0A371EN18"/>
<evidence type="ECO:0000259" key="1">
    <source>
        <dbReference type="Pfam" id="PF07727"/>
    </source>
</evidence>
<dbReference type="Proteomes" id="UP000257109">
    <property type="component" value="Unassembled WGS sequence"/>
</dbReference>
<reference evidence="2" key="1">
    <citation type="submission" date="2018-05" db="EMBL/GenBank/DDBJ databases">
        <title>Draft genome of Mucuna pruriens seed.</title>
        <authorList>
            <person name="Nnadi N.E."/>
            <person name="Vos R."/>
            <person name="Hasami M.H."/>
            <person name="Devisetty U.K."/>
            <person name="Aguiy J.C."/>
        </authorList>
    </citation>
    <scope>NUCLEOTIDE SEQUENCE [LARGE SCALE GENOMIC DNA]</scope>
    <source>
        <strain evidence="2">JCA_2017</strain>
    </source>
</reference>
<sequence length="99" mass="11446">MKEEMKAWSKDKRAIGCRWIYIVKCKSDEILEQYKARLVAKGCTQTYGIDYEKAFALVAKMNTPPTLARTCNSLMLKMSSFMETRKRSLHGDSPRILFS</sequence>
<feature type="non-terminal residue" evidence="2">
    <location>
        <position position="1"/>
    </location>
</feature>
<organism evidence="2 3">
    <name type="scientific">Mucuna pruriens</name>
    <name type="common">Velvet bean</name>
    <name type="synonym">Dolichos pruriens</name>
    <dbReference type="NCBI Taxonomy" id="157652"/>
    <lineage>
        <taxon>Eukaryota</taxon>
        <taxon>Viridiplantae</taxon>
        <taxon>Streptophyta</taxon>
        <taxon>Embryophyta</taxon>
        <taxon>Tracheophyta</taxon>
        <taxon>Spermatophyta</taxon>
        <taxon>Magnoliopsida</taxon>
        <taxon>eudicotyledons</taxon>
        <taxon>Gunneridae</taxon>
        <taxon>Pentapetalae</taxon>
        <taxon>rosids</taxon>
        <taxon>fabids</taxon>
        <taxon>Fabales</taxon>
        <taxon>Fabaceae</taxon>
        <taxon>Papilionoideae</taxon>
        <taxon>50 kb inversion clade</taxon>
        <taxon>NPAAA clade</taxon>
        <taxon>indigoferoid/millettioid clade</taxon>
        <taxon>Phaseoleae</taxon>
        <taxon>Mucuna</taxon>
    </lineage>
</organism>
<name>A0A371EN18_MUCPR</name>
<proteinExistence type="predicted"/>
<keyword evidence="3" id="KW-1185">Reference proteome</keyword>
<dbReference type="InterPro" id="IPR013103">
    <property type="entry name" value="RVT_2"/>
</dbReference>
<dbReference type="AlphaFoldDB" id="A0A371EN18"/>
<dbReference type="Pfam" id="PF07727">
    <property type="entry name" value="RVT_2"/>
    <property type="match status" value="1"/>
</dbReference>
<dbReference type="EMBL" id="QJKJ01012987">
    <property type="protein sequence ID" value="RDX67461.1"/>
    <property type="molecule type" value="Genomic_DNA"/>
</dbReference>
<accession>A0A371EN18</accession>
<comment type="caution">
    <text evidence="2">The sequence shown here is derived from an EMBL/GenBank/DDBJ whole genome shotgun (WGS) entry which is preliminary data.</text>
</comment>
<protein>
    <recommendedName>
        <fullName evidence="1">Reverse transcriptase Ty1/copia-type domain-containing protein</fullName>
    </recommendedName>
</protein>
<dbReference type="OrthoDB" id="7473114at2759"/>